<protein>
    <recommendedName>
        <fullName evidence="1">CRAL-TRIO domain-containing protein</fullName>
    </recommendedName>
</protein>
<dbReference type="Pfam" id="PF00650">
    <property type="entry name" value="CRAL_TRIO"/>
    <property type="match status" value="1"/>
</dbReference>
<dbReference type="PANTHER" id="PTHR46277:SF3">
    <property type="entry name" value="BINDING PROTEIN, PUTATIVE-RELATED"/>
    <property type="match status" value="1"/>
</dbReference>
<proteinExistence type="predicted"/>
<dbReference type="PANTHER" id="PTHR46277">
    <property type="entry name" value="OS03G0850700 PROTEIN"/>
    <property type="match status" value="1"/>
</dbReference>
<evidence type="ECO:0000313" key="2">
    <source>
        <dbReference type="EMBL" id="CAE0750030.1"/>
    </source>
</evidence>
<dbReference type="EMBL" id="HBIZ01004658">
    <property type="protein sequence ID" value="CAE0750030.1"/>
    <property type="molecule type" value="Transcribed_RNA"/>
</dbReference>
<dbReference type="InterPro" id="IPR001251">
    <property type="entry name" value="CRAL-TRIO_dom"/>
</dbReference>
<dbReference type="SUPFAM" id="SSF52087">
    <property type="entry name" value="CRAL/TRIO domain"/>
    <property type="match status" value="1"/>
</dbReference>
<dbReference type="CDD" id="cd00170">
    <property type="entry name" value="SEC14"/>
    <property type="match status" value="1"/>
</dbReference>
<dbReference type="SUPFAM" id="SSF46938">
    <property type="entry name" value="CRAL/TRIO N-terminal domain"/>
    <property type="match status" value="1"/>
</dbReference>
<reference evidence="2" key="1">
    <citation type="submission" date="2021-01" db="EMBL/GenBank/DDBJ databases">
        <authorList>
            <person name="Corre E."/>
            <person name="Pelletier E."/>
            <person name="Niang G."/>
            <person name="Scheremetjew M."/>
            <person name="Finn R."/>
            <person name="Kale V."/>
            <person name="Holt S."/>
            <person name="Cochrane G."/>
            <person name="Meng A."/>
            <person name="Brown T."/>
            <person name="Cohen L."/>
        </authorList>
    </citation>
    <scope>NUCLEOTIDE SEQUENCE</scope>
    <source>
        <strain evidence="2">CCMP645</strain>
    </source>
</reference>
<dbReference type="PROSITE" id="PS50191">
    <property type="entry name" value="CRAL_TRIO"/>
    <property type="match status" value="1"/>
</dbReference>
<organism evidence="2">
    <name type="scientific">Chrysotila carterae</name>
    <name type="common">Marine alga</name>
    <name type="synonym">Syracosphaera carterae</name>
    <dbReference type="NCBI Taxonomy" id="13221"/>
    <lineage>
        <taxon>Eukaryota</taxon>
        <taxon>Haptista</taxon>
        <taxon>Haptophyta</taxon>
        <taxon>Prymnesiophyceae</taxon>
        <taxon>Isochrysidales</taxon>
        <taxon>Isochrysidaceae</taxon>
        <taxon>Chrysotila</taxon>
    </lineage>
</organism>
<dbReference type="AlphaFoldDB" id="A0A7S4B1R3"/>
<dbReference type="InterPro" id="IPR036865">
    <property type="entry name" value="CRAL-TRIO_dom_sf"/>
</dbReference>
<evidence type="ECO:0000259" key="1">
    <source>
        <dbReference type="PROSITE" id="PS50191"/>
    </source>
</evidence>
<gene>
    <name evidence="2" type="ORF">PCAR00345_LOCUS2615</name>
</gene>
<sequence length="240" mass="26018">MSVYFDPAAGEVNENIGNNSFSEWPKDATDAERKRFLNARNGDHEAAVGTLQAHLEWRKKTFPLAPGAPKLGNGLPNFVQFTPAVAKDGSRIVFVMAGMIELQLATSEEYALAIASLFEEQLDHSSTEKVTVVLDVRGGDGWPNPSATSLVPFIRVVAGVLSTNFPDRLRRLIVAPLPWVASALWSVVKQFLDPVTADKGVIINGSADRSSQLPEAVLEHLSDEALGVLNACRSAQVRQE</sequence>
<accession>A0A7S4B1R3</accession>
<dbReference type="InterPro" id="IPR036273">
    <property type="entry name" value="CRAL/TRIO_N_dom_sf"/>
</dbReference>
<name>A0A7S4B1R3_CHRCT</name>
<dbReference type="SMART" id="SM00516">
    <property type="entry name" value="SEC14"/>
    <property type="match status" value="1"/>
</dbReference>
<feature type="domain" description="CRAL-TRIO" evidence="1">
    <location>
        <begin position="81"/>
        <end position="226"/>
    </location>
</feature>
<dbReference type="Gene3D" id="3.40.525.10">
    <property type="entry name" value="CRAL-TRIO lipid binding domain"/>
    <property type="match status" value="1"/>
</dbReference>